<accession>A0ABR2Q7N0</accession>
<dbReference type="Proteomes" id="UP001396334">
    <property type="component" value="Unassembled WGS sequence"/>
</dbReference>
<name>A0ABR2Q7N0_9ROSI</name>
<dbReference type="EMBL" id="JBBPBN010000044">
    <property type="protein sequence ID" value="KAK8996544.1"/>
    <property type="molecule type" value="Genomic_DNA"/>
</dbReference>
<proteinExistence type="predicted"/>
<evidence type="ECO:0000313" key="2">
    <source>
        <dbReference type="Proteomes" id="UP001396334"/>
    </source>
</evidence>
<protein>
    <recommendedName>
        <fullName evidence="3">DUF4283 domain-containing protein</fullName>
    </recommendedName>
</protein>
<keyword evidence="2" id="KW-1185">Reference proteome</keyword>
<organism evidence="1 2">
    <name type="scientific">Hibiscus sabdariffa</name>
    <name type="common">roselle</name>
    <dbReference type="NCBI Taxonomy" id="183260"/>
    <lineage>
        <taxon>Eukaryota</taxon>
        <taxon>Viridiplantae</taxon>
        <taxon>Streptophyta</taxon>
        <taxon>Embryophyta</taxon>
        <taxon>Tracheophyta</taxon>
        <taxon>Spermatophyta</taxon>
        <taxon>Magnoliopsida</taxon>
        <taxon>eudicotyledons</taxon>
        <taxon>Gunneridae</taxon>
        <taxon>Pentapetalae</taxon>
        <taxon>rosids</taxon>
        <taxon>malvids</taxon>
        <taxon>Malvales</taxon>
        <taxon>Malvaceae</taxon>
        <taxon>Malvoideae</taxon>
        <taxon>Hibiscus</taxon>
    </lineage>
</organism>
<evidence type="ECO:0000313" key="1">
    <source>
        <dbReference type="EMBL" id="KAK8996544.1"/>
    </source>
</evidence>
<comment type="caution">
    <text evidence="1">The sequence shown here is derived from an EMBL/GenBank/DDBJ whole genome shotgun (WGS) entry which is preliminary data.</text>
</comment>
<gene>
    <name evidence="1" type="ORF">V6N11_081815</name>
</gene>
<reference evidence="1 2" key="1">
    <citation type="journal article" date="2024" name="G3 (Bethesda)">
        <title>Genome assembly of Hibiscus sabdariffa L. provides insights into metabolisms of medicinal natural products.</title>
        <authorList>
            <person name="Kim T."/>
        </authorList>
    </citation>
    <scope>NUCLEOTIDE SEQUENCE [LARGE SCALE GENOMIC DNA]</scope>
    <source>
        <strain evidence="1">TK-2024</strain>
        <tissue evidence="1">Old leaves</tissue>
    </source>
</reference>
<evidence type="ECO:0008006" key="3">
    <source>
        <dbReference type="Google" id="ProtNLM"/>
    </source>
</evidence>
<sequence length="319" mass="35866">MSSSRLPVENETLKCSFNMNNIRFQVNCSSKLPVVELSPYPPLNISNCQSQFTTEREFLHIPLITIFIPTLRICNSSKWRMYSLSIVKIMAPPLQVEDKAKIFPLKNEVFLFNFPGEQQLLSILRRGPWLFDGEPFVMVRIHELPLSMMTMDMAHTIGAQFVGIETRTVIATDAPNNDHMVLPRDLDRGTLPPVIQPADSSCVMQKLSSVPTSLDVIAAMKAESHGVITAAAKTMTIDEGNVDPKEGVVKRVSSSHRCKSLPPNDGSKLDFEEVARLHKRSRHEKHRSSSSTKRFCSENDLVDAIKENFVNLEMVKAIM</sequence>